<proteinExistence type="inferred from homology"/>
<evidence type="ECO:0000256" key="1">
    <source>
        <dbReference type="ARBA" id="ARBA00023002"/>
    </source>
</evidence>
<accession>A0A6P9A8E2</accession>
<organism evidence="4">
    <name type="scientific">Thrips palmi</name>
    <name type="common">Melon thrips</name>
    <dbReference type="NCBI Taxonomy" id="161013"/>
    <lineage>
        <taxon>Eukaryota</taxon>
        <taxon>Metazoa</taxon>
        <taxon>Ecdysozoa</taxon>
        <taxon>Arthropoda</taxon>
        <taxon>Hexapoda</taxon>
        <taxon>Insecta</taxon>
        <taxon>Pterygota</taxon>
        <taxon>Neoptera</taxon>
        <taxon>Paraneoptera</taxon>
        <taxon>Thysanoptera</taxon>
        <taxon>Terebrantia</taxon>
        <taxon>Thripoidea</taxon>
        <taxon>Thripidae</taxon>
        <taxon>Thrips</taxon>
    </lineage>
</organism>
<keyword evidence="3" id="KW-1185">Reference proteome</keyword>
<dbReference type="Pfam" id="PF00106">
    <property type="entry name" value="adh_short"/>
    <property type="match status" value="1"/>
</dbReference>
<reference evidence="4" key="1">
    <citation type="submission" date="2025-08" db="UniProtKB">
        <authorList>
            <consortium name="RefSeq"/>
        </authorList>
    </citation>
    <scope>IDENTIFICATION</scope>
    <source>
        <tissue evidence="4">Total insect</tissue>
    </source>
</reference>
<evidence type="ECO:0000256" key="2">
    <source>
        <dbReference type="RuleBase" id="RU000363"/>
    </source>
</evidence>
<dbReference type="InterPro" id="IPR002347">
    <property type="entry name" value="SDR_fam"/>
</dbReference>
<dbReference type="Gene3D" id="3.40.50.720">
    <property type="entry name" value="NAD(P)-binding Rossmann-like Domain"/>
    <property type="match status" value="1"/>
</dbReference>
<dbReference type="PRINTS" id="PR00081">
    <property type="entry name" value="GDHRDH"/>
</dbReference>
<evidence type="ECO:0000313" key="4">
    <source>
        <dbReference type="RefSeq" id="XP_034253534.1"/>
    </source>
</evidence>
<protein>
    <submittedName>
        <fullName evidence="4">Retinol dehydrogenase 12-like isoform X1</fullName>
    </submittedName>
</protein>
<keyword evidence="1" id="KW-0560">Oxidoreductase</keyword>
<gene>
    <name evidence="4" type="primary">LOC117652604</name>
</gene>
<dbReference type="InParanoid" id="A0A6P9A8E2"/>
<dbReference type="Proteomes" id="UP000515158">
    <property type="component" value="Unplaced"/>
</dbReference>
<dbReference type="InterPro" id="IPR036291">
    <property type="entry name" value="NAD(P)-bd_dom_sf"/>
</dbReference>
<sequence length="327" mass="35714">MCGPDTNMWFRSGKCRSLARMVGKTVVITGANTGIGKETALDLVGRGARVVMACRDMEKAKVAVEQVREAVKGVEGAGEVEAVHMDLASFASVRKCAKQLLLQEPKIHVLINNAGIMACPRALTEDGLEMQLGVNHLAHFLFTCLLLPRIRASGPARIITLSSLVHSSGVIDFDDLNGEKSYSPSYRYSASKLANVLFVKELADRLKAHDINDVTVYAVHPGVVATELSRHLSDALFPGATFIWDRIMKLWIKTPVQGAQTSIYCAVDEEVASQSGLYYSDCHVTEPARRARNPEVARRLWEESVRLTGLGDFDPFTAPDTASTVNL</sequence>
<dbReference type="SUPFAM" id="SSF51735">
    <property type="entry name" value="NAD(P)-binding Rossmann-fold domains"/>
    <property type="match status" value="1"/>
</dbReference>
<dbReference type="RefSeq" id="XP_034253534.1">
    <property type="nucleotide sequence ID" value="XM_034397643.1"/>
</dbReference>
<dbReference type="KEGG" id="tpal:117652604"/>
<name>A0A6P9A8E2_THRPL</name>
<dbReference type="AlphaFoldDB" id="A0A6P9A8E2"/>
<comment type="similarity">
    <text evidence="2">Belongs to the short-chain dehydrogenases/reductases (SDR) family.</text>
</comment>
<dbReference type="PANTHER" id="PTHR43157">
    <property type="entry name" value="PHOSPHATIDYLINOSITOL-GLYCAN BIOSYNTHESIS CLASS F PROTEIN-RELATED"/>
    <property type="match status" value="1"/>
</dbReference>
<dbReference type="GeneID" id="117652604"/>
<dbReference type="PRINTS" id="PR00080">
    <property type="entry name" value="SDRFAMILY"/>
</dbReference>
<dbReference type="GO" id="GO:0016491">
    <property type="term" value="F:oxidoreductase activity"/>
    <property type="evidence" value="ECO:0007669"/>
    <property type="project" value="UniProtKB-KW"/>
</dbReference>
<evidence type="ECO:0000313" key="3">
    <source>
        <dbReference type="Proteomes" id="UP000515158"/>
    </source>
</evidence>
<dbReference type="PANTHER" id="PTHR43157:SF73">
    <property type="entry name" value="WW DOMAIN-CONTAINING OXIDOREDUCTASE-LIKE PROTEIN"/>
    <property type="match status" value="1"/>
</dbReference>
<dbReference type="OrthoDB" id="191139at2759"/>